<name>A0A9D1TLP4_9FIRM</name>
<comment type="subunit">
    <text evidence="12">F-type ATPases have 2 components, F(1) - the catalytic core - and F(0) - the membrane proton channel. F(1) has five subunits: alpha(3), beta(3), gamma(1), delta(1), epsilon(1). F(0) has three main subunits: a(1), b(2) and c(10-14). The alpha and beta chains form an alternating ring which encloses part of the gamma chain. F(1) is attached to F(0) by a central stalk formed by the gamma and epsilon chains, while a peripheral stalk is formed by the delta and b chains.</text>
</comment>
<keyword evidence="14" id="KW-0175">Coiled coil</keyword>
<evidence type="ECO:0000256" key="11">
    <source>
        <dbReference type="ARBA" id="ARBA00037847"/>
    </source>
</evidence>
<dbReference type="InterPro" id="IPR050059">
    <property type="entry name" value="ATP_synthase_B_chain"/>
</dbReference>
<dbReference type="GO" id="GO:0046933">
    <property type="term" value="F:proton-transporting ATP synthase activity, rotational mechanism"/>
    <property type="evidence" value="ECO:0007669"/>
    <property type="project" value="UniProtKB-UniRule"/>
</dbReference>
<dbReference type="EMBL" id="DXIJ01000013">
    <property type="protein sequence ID" value="HIV85324.1"/>
    <property type="molecule type" value="Genomic_DNA"/>
</dbReference>
<dbReference type="InterPro" id="IPR028987">
    <property type="entry name" value="ATP_synth_B-like_membr_sf"/>
</dbReference>
<reference evidence="15" key="1">
    <citation type="journal article" date="2021" name="PeerJ">
        <title>Extensive microbial diversity within the chicken gut microbiome revealed by metagenomics and culture.</title>
        <authorList>
            <person name="Gilroy R."/>
            <person name="Ravi A."/>
            <person name="Getino M."/>
            <person name="Pursley I."/>
            <person name="Horton D.L."/>
            <person name="Alikhan N.F."/>
            <person name="Baker D."/>
            <person name="Gharbi K."/>
            <person name="Hall N."/>
            <person name="Watson M."/>
            <person name="Adriaenssens E.M."/>
            <person name="Foster-Nyarko E."/>
            <person name="Jarju S."/>
            <person name="Secka A."/>
            <person name="Antonio M."/>
            <person name="Oren A."/>
            <person name="Chaudhuri R.R."/>
            <person name="La Ragione R."/>
            <person name="Hildebrand F."/>
            <person name="Pallen M.J."/>
        </authorList>
    </citation>
    <scope>NUCLEOTIDE SEQUENCE</scope>
    <source>
        <strain evidence="15">5790</strain>
    </source>
</reference>
<dbReference type="GO" id="GO:0005886">
    <property type="term" value="C:plasma membrane"/>
    <property type="evidence" value="ECO:0007669"/>
    <property type="project" value="UniProtKB-SubCell"/>
</dbReference>
<keyword evidence="7 12" id="KW-0406">Ion transport</keyword>
<comment type="caution">
    <text evidence="15">The sequence shown here is derived from an EMBL/GenBank/DDBJ whole genome shotgun (WGS) entry which is preliminary data.</text>
</comment>
<evidence type="ECO:0000256" key="7">
    <source>
        <dbReference type="ARBA" id="ARBA00023065"/>
    </source>
</evidence>
<keyword evidence="5 12" id="KW-0375">Hydrogen ion transport</keyword>
<sequence>MLNLDWNIIWTFVNIIILFILLKKFLFGPVTEMMEKRAGEIKASFDDAEQVKKEAEALRIAYAKRLEKSKAEAGSIIKDAEAEAQEKGEEIIDKARQDAEIMIKDAEKYIELEKERSLKEARAEIAGVALCAAQKAMESGDISDSSINSFIKQVGETVE</sequence>
<evidence type="ECO:0000256" key="10">
    <source>
        <dbReference type="ARBA" id="ARBA00025198"/>
    </source>
</evidence>
<keyword evidence="12" id="KW-1003">Cell membrane</keyword>
<evidence type="ECO:0000256" key="1">
    <source>
        <dbReference type="ARBA" id="ARBA00005513"/>
    </source>
</evidence>
<evidence type="ECO:0000256" key="13">
    <source>
        <dbReference type="RuleBase" id="RU003848"/>
    </source>
</evidence>
<dbReference type="GO" id="GO:0012505">
    <property type="term" value="C:endomembrane system"/>
    <property type="evidence" value="ECO:0007669"/>
    <property type="project" value="UniProtKB-SubCell"/>
</dbReference>
<keyword evidence="4 12" id="KW-0812">Transmembrane</keyword>
<dbReference type="HAMAP" id="MF_01398">
    <property type="entry name" value="ATP_synth_b_bprime"/>
    <property type="match status" value="1"/>
</dbReference>
<evidence type="ECO:0000313" key="16">
    <source>
        <dbReference type="Proteomes" id="UP000824162"/>
    </source>
</evidence>
<dbReference type="GO" id="GO:0046961">
    <property type="term" value="F:proton-transporting ATPase activity, rotational mechanism"/>
    <property type="evidence" value="ECO:0007669"/>
    <property type="project" value="TreeGrafter"/>
</dbReference>
<comment type="function">
    <text evidence="12">Component of the F(0) channel, it forms part of the peripheral stalk, linking F(1) to F(0).</text>
</comment>
<evidence type="ECO:0000256" key="2">
    <source>
        <dbReference type="ARBA" id="ARBA00022448"/>
    </source>
</evidence>
<protein>
    <recommendedName>
        <fullName evidence="12">ATP synthase subunit b</fullName>
    </recommendedName>
    <alternativeName>
        <fullName evidence="12">ATP synthase F(0) sector subunit b</fullName>
    </alternativeName>
    <alternativeName>
        <fullName evidence="12">ATPase subunit I</fullName>
    </alternativeName>
    <alternativeName>
        <fullName evidence="12">F-type ATPase subunit b</fullName>
        <shortName evidence="12">F-ATPase subunit b</shortName>
    </alternativeName>
</protein>
<keyword evidence="9 12" id="KW-0066">ATP synthesis</keyword>
<keyword evidence="8 12" id="KW-0472">Membrane</keyword>
<dbReference type="GO" id="GO:0045259">
    <property type="term" value="C:proton-transporting ATP synthase complex"/>
    <property type="evidence" value="ECO:0007669"/>
    <property type="project" value="UniProtKB-KW"/>
</dbReference>
<dbReference type="SUPFAM" id="SSF81573">
    <property type="entry name" value="F1F0 ATP synthase subunit B, membrane domain"/>
    <property type="match status" value="1"/>
</dbReference>
<proteinExistence type="inferred from homology"/>
<comment type="similarity">
    <text evidence="1 12 13">Belongs to the ATPase B chain family.</text>
</comment>
<comment type="function">
    <text evidence="10 12">F(1)F(0) ATP synthase produces ATP from ADP in the presence of a proton or sodium gradient. F-type ATPases consist of two structural domains, F(1) containing the extramembraneous catalytic core and F(0) containing the membrane proton channel, linked together by a central stalk and a peripheral stalk. During catalysis, ATP synthesis in the catalytic domain of F(1) is coupled via a rotary mechanism of the central stalk subunits to proton translocation.</text>
</comment>
<comment type="subcellular location">
    <subcellularLocation>
        <location evidence="12">Cell membrane</location>
        <topology evidence="12">Single-pass membrane protein</topology>
    </subcellularLocation>
    <subcellularLocation>
        <location evidence="11">Endomembrane system</location>
        <topology evidence="11">Single-pass membrane protein</topology>
    </subcellularLocation>
</comment>
<evidence type="ECO:0000313" key="15">
    <source>
        <dbReference type="EMBL" id="HIV85324.1"/>
    </source>
</evidence>
<dbReference type="Proteomes" id="UP000824162">
    <property type="component" value="Unassembled WGS sequence"/>
</dbReference>
<evidence type="ECO:0000256" key="5">
    <source>
        <dbReference type="ARBA" id="ARBA00022781"/>
    </source>
</evidence>
<dbReference type="InterPro" id="IPR005864">
    <property type="entry name" value="ATP_synth_F0_bsu_bac"/>
</dbReference>
<evidence type="ECO:0000256" key="8">
    <source>
        <dbReference type="ARBA" id="ARBA00023136"/>
    </source>
</evidence>
<evidence type="ECO:0000256" key="9">
    <source>
        <dbReference type="ARBA" id="ARBA00023310"/>
    </source>
</evidence>
<dbReference type="InterPro" id="IPR002146">
    <property type="entry name" value="ATP_synth_b/b'su_bac/chlpt"/>
</dbReference>
<evidence type="ECO:0000256" key="4">
    <source>
        <dbReference type="ARBA" id="ARBA00022692"/>
    </source>
</evidence>
<dbReference type="AlphaFoldDB" id="A0A9D1TLP4"/>
<keyword evidence="6 12" id="KW-1133">Transmembrane helix</keyword>
<gene>
    <name evidence="12 15" type="primary">atpF</name>
    <name evidence="15" type="ORF">H9900_00770</name>
</gene>
<evidence type="ECO:0000256" key="12">
    <source>
        <dbReference type="HAMAP-Rule" id="MF_01398"/>
    </source>
</evidence>
<dbReference type="CDD" id="cd06503">
    <property type="entry name" value="ATP-synt_Fo_b"/>
    <property type="match status" value="1"/>
</dbReference>
<dbReference type="PANTHER" id="PTHR33445:SF2">
    <property type="entry name" value="ATP SYNTHASE SUBUNIT B', CHLOROPLASTIC"/>
    <property type="match status" value="1"/>
</dbReference>
<evidence type="ECO:0000256" key="14">
    <source>
        <dbReference type="SAM" id="Coils"/>
    </source>
</evidence>
<feature type="transmembrane region" description="Helical" evidence="12">
    <location>
        <begin position="6"/>
        <end position="27"/>
    </location>
</feature>
<reference evidence="15" key="2">
    <citation type="submission" date="2021-04" db="EMBL/GenBank/DDBJ databases">
        <authorList>
            <person name="Gilroy R."/>
        </authorList>
    </citation>
    <scope>NUCLEOTIDE SEQUENCE</scope>
    <source>
        <strain evidence="15">5790</strain>
    </source>
</reference>
<keyword evidence="3 12" id="KW-0138">CF(0)</keyword>
<organism evidence="15 16">
    <name type="scientific">Candidatus Monoglobus merdigallinarum</name>
    <dbReference type="NCBI Taxonomy" id="2838698"/>
    <lineage>
        <taxon>Bacteria</taxon>
        <taxon>Bacillati</taxon>
        <taxon>Bacillota</taxon>
        <taxon>Clostridia</taxon>
        <taxon>Monoglobales</taxon>
        <taxon>Monoglobaceae</taxon>
        <taxon>Monoglobus</taxon>
    </lineage>
</organism>
<dbReference type="NCBIfam" id="TIGR01144">
    <property type="entry name" value="ATP_synt_b"/>
    <property type="match status" value="1"/>
</dbReference>
<evidence type="ECO:0000256" key="6">
    <source>
        <dbReference type="ARBA" id="ARBA00022989"/>
    </source>
</evidence>
<evidence type="ECO:0000256" key="3">
    <source>
        <dbReference type="ARBA" id="ARBA00022547"/>
    </source>
</evidence>
<feature type="coiled-coil region" evidence="14">
    <location>
        <begin position="52"/>
        <end position="116"/>
    </location>
</feature>
<dbReference type="Pfam" id="PF00430">
    <property type="entry name" value="ATP-synt_B"/>
    <property type="match status" value="1"/>
</dbReference>
<accession>A0A9D1TLP4</accession>
<keyword evidence="2 12" id="KW-0813">Transport</keyword>
<dbReference type="PANTHER" id="PTHR33445">
    <property type="entry name" value="ATP SYNTHASE SUBUNIT B', CHLOROPLASTIC"/>
    <property type="match status" value="1"/>
</dbReference>